<name>A0ABS4NEY9_9THEO</name>
<accession>A0ABS4NEY9</accession>
<evidence type="ECO:0000313" key="3">
    <source>
        <dbReference type="Proteomes" id="UP001166402"/>
    </source>
</evidence>
<feature type="non-terminal residue" evidence="2">
    <location>
        <position position="1"/>
    </location>
</feature>
<comment type="caution">
    <text evidence="2">The sequence shown here is derived from an EMBL/GenBank/DDBJ whole genome shotgun (WGS) entry which is preliminary data.</text>
</comment>
<gene>
    <name evidence="2" type="ORF">J2Z80_001758</name>
</gene>
<evidence type="ECO:0000313" key="2">
    <source>
        <dbReference type="EMBL" id="MBP2072228.1"/>
    </source>
</evidence>
<proteinExistence type="predicted"/>
<organism evidence="2 3">
    <name type="scientific">Thermoanaerobacterium butyriciformans</name>
    <dbReference type="NCBI Taxonomy" id="1702242"/>
    <lineage>
        <taxon>Bacteria</taxon>
        <taxon>Bacillati</taxon>
        <taxon>Bacillota</taxon>
        <taxon>Clostridia</taxon>
        <taxon>Thermoanaerobacterales</taxon>
        <taxon>Thermoanaerobacteraceae</taxon>
        <taxon>Thermoanaerobacterium</taxon>
    </lineage>
</organism>
<feature type="compositionally biased region" description="Basic residues" evidence="1">
    <location>
        <begin position="10"/>
        <end position="21"/>
    </location>
</feature>
<sequence length="78" mass="8978">EKDRQVSLHPFKRKPRKKLAKNQKLPPRHPGIIQKFVDLALQGENFESRPEKLFQQIFAYVAVRPSAEAGILGDTEKL</sequence>
<feature type="region of interest" description="Disordered" evidence="1">
    <location>
        <begin position="1"/>
        <end position="25"/>
    </location>
</feature>
<dbReference type="Proteomes" id="UP001166402">
    <property type="component" value="Unassembled WGS sequence"/>
</dbReference>
<protein>
    <submittedName>
        <fullName evidence="2">Uncharacterized protein</fullName>
    </submittedName>
</protein>
<evidence type="ECO:0000256" key="1">
    <source>
        <dbReference type="SAM" id="MobiDB-lite"/>
    </source>
</evidence>
<dbReference type="EMBL" id="JAGGLT010000017">
    <property type="protein sequence ID" value="MBP2072228.1"/>
    <property type="molecule type" value="Genomic_DNA"/>
</dbReference>
<keyword evidence="3" id="KW-1185">Reference proteome</keyword>
<reference evidence="2" key="1">
    <citation type="submission" date="2021-03" db="EMBL/GenBank/DDBJ databases">
        <title>Genomic Encyclopedia of Type Strains, Phase IV (KMG-IV): sequencing the most valuable type-strain genomes for metagenomic binning, comparative biology and taxonomic classification.</title>
        <authorList>
            <person name="Goeker M."/>
        </authorList>
    </citation>
    <scope>NUCLEOTIDE SEQUENCE</scope>
    <source>
        <strain evidence="2">DSM 101588</strain>
    </source>
</reference>